<dbReference type="Proteomes" id="UP001162501">
    <property type="component" value="Unassembled WGS sequence"/>
</dbReference>
<name>A0ACB1KHB4_RANTA</name>
<dbReference type="EMBL" id="CATOBB020001003">
    <property type="protein sequence ID" value="CAM9214262.1"/>
    <property type="molecule type" value="Genomic_DNA"/>
</dbReference>
<proteinExistence type="predicted"/>
<gene>
    <name evidence="1" type="ORF">MRATA1EN22A_LOCUS29969</name>
</gene>
<organism evidence="1 2">
    <name type="scientific">Rangifer tarandus platyrhynchus</name>
    <name type="common">Svalbard reindeer</name>
    <dbReference type="NCBI Taxonomy" id="3082113"/>
    <lineage>
        <taxon>Eukaryota</taxon>
        <taxon>Metazoa</taxon>
        <taxon>Chordata</taxon>
        <taxon>Craniata</taxon>
        <taxon>Vertebrata</taxon>
        <taxon>Euteleostomi</taxon>
        <taxon>Mammalia</taxon>
        <taxon>Eutheria</taxon>
        <taxon>Laurasiatheria</taxon>
        <taxon>Artiodactyla</taxon>
        <taxon>Ruminantia</taxon>
        <taxon>Pecora</taxon>
        <taxon>Cervidae</taxon>
        <taxon>Odocoileinae</taxon>
        <taxon>Rangifer</taxon>
    </lineage>
</organism>
<comment type="caution">
    <text evidence="1">The sequence shown here is derived from an EMBL/GenBank/DDBJ whole genome shotgun (WGS) entry which is preliminary data.</text>
</comment>
<accession>A0ACB1KHB4</accession>
<evidence type="ECO:0000313" key="1">
    <source>
        <dbReference type="EMBL" id="CAM9214262.1"/>
    </source>
</evidence>
<reference evidence="1" key="1">
    <citation type="submission" date="2025-03" db="EMBL/GenBank/DDBJ databases">
        <authorList>
            <consortium name="ELIXIR-Norway"/>
            <consortium name="Elixir Norway"/>
        </authorList>
    </citation>
    <scope>NUCLEOTIDE SEQUENCE</scope>
</reference>
<evidence type="ECO:0000313" key="2">
    <source>
        <dbReference type="Proteomes" id="UP001162501"/>
    </source>
</evidence>
<sequence length="86" mass="9564">MAPGYLAQVESAPPPGPLEKKEALAHGFPGPVGGCQRVYRIGSLADFREKSDRWIIPEERPHSWGITLQVPRQEDFRLEIDKAGVL</sequence>
<protein>
    <submittedName>
        <fullName evidence="1">Uncharacterized protein</fullName>
    </submittedName>
</protein>